<evidence type="ECO:0000313" key="4">
    <source>
        <dbReference type="EMBL" id="OGW97219.1"/>
    </source>
</evidence>
<dbReference type="CDD" id="cd00156">
    <property type="entry name" value="REC"/>
    <property type="match status" value="1"/>
</dbReference>
<dbReference type="InterPro" id="IPR011006">
    <property type="entry name" value="CheY-like_superfamily"/>
</dbReference>
<dbReference type="GO" id="GO:0000160">
    <property type="term" value="P:phosphorelay signal transduction system"/>
    <property type="evidence" value="ECO:0007669"/>
    <property type="project" value="InterPro"/>
</dbReference>
<dbReference type="Gene3D" id="3.40.50.2300">
    <property type="match status" value="1"/>
</dbReference>
<protein>
    <recommendedName>
        <fullName evidence="3">Response regulatory domain-containing protein</fullName>
    </recommendedName>
</protein>
<dbReference type="PANTHER" id="PTHR44591">
    <property type="entry name" value="STRESS RESPONSE REGULATOR PROTEIN 1"/>
    <property type="match status" value="1"/>
</dbReference>
<name>A0A1G1KX95_9BACT</name>
<dbReference type="AlphaFoldDB" id="A0A1G1KX95"/>
<accession>A0A1G1KX95</accession>
<dbReference type="Proteomes" id="UP000178187">
    <property type="component" value="Unassembled WGS sequence"/>
</dbReference>
<sequence>MNKILIADVPDLCEVLKNAMLEHLEQRTGKSVFEILTVSEPSKVIKMIESETPKWLFLALEFASAPSYGLELLAFIRAISPGTKVIAMTTDDQISTVEKAIQLGADECLVKPFAIGQLKQILGQIVFV</sequence>
<evidence type="ECO:0000256" key="1">
    <source>
        <dbReference type="ARBA" id="ARBA00022553"/>
    </source>
</evidence>
<organism evidence="4 5">
    <name type="scientific">Candidatus Danuiimicrobium aquiferis</name>
    <dbReference type="NCBI Taxonomy" id="1801832"/>
    <lineage>
        <taxon>Bacteria</taxon>
        <taxon>Pseudomonadati</taxon>
        <taxon>Candidatus Omnitrophota</taxon>
        <taxon>Candidatus Danuiimicrobium</taxon>
    </lineage>
</organism>
<dbReference type="InterPro" id="IPR001789">
    <property type="entry name" value="Sig_transdc_resp-reg_receiver"/>
</dbReference>
<evidence type="ECO:0000313" key="5">
    <source>
        <dbReference type="Proteomes" id="UP000178187"/>
    </source>
</evidence>
<dbReference type="InterPro" id="IPR050595">
    <property type="entry name" value="Bact_response_regulator"/>
</dbReference>
<comment type="caution">
    <text evidence="4">The sequence shown here is derived from an EMBL/GenBank/DDBJ whole genome shotgun (WGS) entry which is preliminary data.</text>
</comment>
<feature type="domain" description="Response regulatory" evidence="3">
    <location>
        <begin position="3"/>
        <end position="126"/>
    </location>
</feature>
<evidence type="ECO:0000256" key="2">
    <source>
        <dbReference type="PROSITE-ProRule" id="PRU00169"/>
    </source>
</evidence>
<proteinExistence type="predicted"/>
<dbReference type="PANTHER" id="PTHR44591:SF3">
    <property type="entry name" value="RESPONSE REGULATORY DOMAIN-CONTAINING PROTEIN"/>
    <property type="match status" value="1"/>
</dbReference>
<dbReference type="SMART" id="SM00448">
    <property type="entry name" value="REC"/>
    <property type="match status" value="1"/>
</dbReference>
<dbReference type="EMBL" id="MHFR01000043">
    <property type="protein sequence ID" value="OGW97219.1"/>
    <property type="molecule type" value="Genomic_DNA"/>
</dbReference>
<dbReference type="PROSITE" id="PS50110">
    <property type="entry name" value="RESPONSE_REGULATORY"/>
    <property type="match status" value="1"/>
</dbReference>
<reference evidence="4 5" key="1">
    <citation type="journal article" date="2016" name="Nat. Commun.">
        <title>Thousands of microbial genomes shed light on interconnected biogeochemical processes in an aquifer system.</title>
        <authorList>
            <person name="Anantharaman K."/>
            <person name="Brown C.T."/>
            <person name="Hug L.A."/>
            <person name="Sharon I."/>
            <person name="Castelle C.J."/>
            <person name="Probst A.J."/>
            <person name="Thomas B.C."/>
            <person name="Singh A."/>
            <person name="Wilkins M.J."/>
            <person name="Karaoz U."/>
            <person name="Brodie E.L."/>
            <person name="Williams K.H."/>
            <person name="Hubbard S.S."/>
            <person name="Banfield J.F."/>
        </authorList>
    </citation>
    <scope>NUCLEOTIDE SEQUENCE [LARGE SCALE GENOMIC DNA]</scope>
</reference>
<comment type="caution">
    <text evidence="2">Lacks conserved residue(s) required for the propagation of feature annotation.</text>
</comment>
<dbReference type="SUPFAM" id="SSF52172">
    <property type="entry name" value="CheY-like"/>
    <property type="match status" value="1"/>
</dbReference>
<dbReference type="Pfam" id="PF00072">
    <property type="entry name" value="Response_reg"/>
    <property type="match status" value="1"/>
</dbReference>
<evidence type="ECO:0000259" key="3">
    <source>
        <dbReference type="PROSITE" id="PS50110"/>
    </source>
</evidence>
<gene>
    <name evidence="4" type="ORF">A3G33_08575</name>
</gene>
<keyword evidence="1" id="KW-0597">Phosphoprotein</keyword>